<reference evidence="5" key="1">
    <citation type="submission" date="2025-08" db="UniProtKB">
        <authorList>
            <consortium name="Ensembl"/>
        </authorList>
    </citation>
    <scope>IDENTIFICATION</scope>
</reference>
<evidence type="ECO:0000256" key="3">
    <source>
        <dbReference type="ARBA" id="ARBA00023134"/>
    </source>
</evidence>
<dbReference type="Ensembl" id="ENSSRHT00000082777.1">
    <property type="protein sequence ID" value="ENSSRHP00000080594.1"/>
    <property type="gene ID" value="ENSSRHG00000039944.1"/>
</dbReference>
<accession>A0A673LX64</accession>
<protein>
    <submittedName>
        <fullName evidence="5">Si:ch1073-322p19.1</fullName>
    </submittedName>
</protein>
<sequence>MVLYQWSGEEEESDRAELRLVLIGRTGSGKSATGNTILGRRHFLSALRAGSVTRVSAAGGAMKSILVVDMPGFGDTRLDEAHVHAEIARCVALTAPGPHAFLLVIPLGRYTVEEDQVVTQALRVFGEEALHHTVVLFTHGDELEHGGMQSFLEHDSTPERLKELLRVCGGRYCVINNRAPQNRAQVSVLLAAVRRMVEDVGGACHTSSVFLHAERIIRDEQQRRMQRWSTHSRRQALRSALSRRSANAYGLSYTHFKSCSDYHLN</sequence>
<dbReference type="PANTHER" id="PTHR10903:SF170">
    <property type="entry name" value="GTPASE IMAP FAMILY MEMBER 7"/>
    <property type="match status" value="1"/>
</dbReference>
<keyword evidence="3" id="KW-0342">GTP-binding</keyword>
<evidence type="ECO:0000259" key="4">
    <source>
        <dbReference type="PROSITE" id="PS51720"/>
    </source>
</evidence>
<name>A0A673LX64_9TELE</name>
<feature type="domain" description="AIG1-type G" evidence="4">
    <location>
        <begin position="15"/>
        <end position="214"/>
    </location>
</feature>
<dbReference type="PANTHER" id="PTHR10903">
    <property type="entry name" value="GTPASE, IMAP FAMILY MEMBER-RELATED"/>
    <property type="match status" value="1"/>
</dbReference>
<dbReference type="Proteomes" id="UP000472270">
    <property type="component" value="Unassembled WGS sequence"/>
</dbReference>
<dbReference type="GO" id="GO:0005525">
    <property type="term" value="F:GTP binding"/>
    <property type="evidence" value="ECO:0007669"/>
    <property type="project" value="UniProtKB-KW"/>
</dbReference>
<keyword evidence="6" id="KW-1185">Reference proteome</keyword>
<keyword evidence="2" id="KW-0547">Nucleotide-binding</keyword>
<dbReference type="Pfam" id="PF04548">
    <property type="entry name" value="AIG1"/>
    <property type="match status" value="1"/>
</dbReference>
<evidence type="ECO:0000313" key="5">
    <source>
        <dbReference type="Ensembl" id="ENSSRHP00000080594.1"/>
    </source>
</evidence>
<reference evidence="5" key="2">
    <citation type="submission" date="2025-09" db="UniProtKB">
        <authorList>
            <consortium name="Ensembl"/>
        </authorList>
    </citation>
    <scope>IDENTIFICATION</scope>
</reference>
<organism evidence="5 6">
    <name type="scientific">Sinocyclocheilus rhinocerous</name>
    <dbReference type="NCBI Taxonomy" id="307959"/>
    <lineage>
        <taxon>Eukaryota</taxon>
        <taxon>Metazoa</taxon>
        <taxon>Chordata</taxon>
        <taxon>Craniata</taxon>
        <taxon>Vertebrata</taxon>
        <taxon>Euteleostomi</taxon>
        <taxon>Actinopterygii</taxon>
        <taxon>Neopterygii</taxon>
        <taxon>Teleostei</taxon>
        <taxon>Ostariophysi</taxon>
        <taxon>Cypriniformes</taxon>
        <taxon>Cyprinidae</taxon>
        <taxon>Cyprininae</taxon>
        <taxon>Sinocyclocheilus</taxon>
    </lineage>
</organism>
<dbReference type="SUPFAM" id="SSF52540">
    <property type="entry name" value="P-loop containing nucleoside triphosphate hydrolases"/>
    <property type="match status" value="1"/>
</dbReference>
<comment type="similarity">
    <text evidence="1">Belongs to the TRAFAC class TrmE-Era-EngA-EngB-Septin-like GTPase superfamily. AIG1/Toc34/Toc159-like paraseptin GTPase family. IAN subfamily.</text>
</comment>
<evidence type="ECO:0000313" key="6">
    <source>
        <dbReference type="Proteomes" id="UP000472270"/>
    </source>
</evidence>
<dbReference type="InterPro" id="IPR006703">
    <property type="entry name" value="G_AIG1"/>
</dbReference>
<evidence type="ECO:0000256" key="2">
    <source>
        <dbReference type="ARBA" id="ARBA00022741"/>
    </source>
</evidence>
<dbReference type="AlphaFoldDB" id="A0A673LX64"/>
<proteinExistence type="inferred from homology"/>
<dbReference type="Gene3D" id="3.40.50.300">
    <property type="entry name" value="P-loop containing nucleotide triphosphate hydrolases"/>
    <property type="match status" value="1"/>
</dbReference>
<evidence type="ECO:0000256" key="1">
    <source>
        <dbReference type="ARBA" id="ARBA00008535"/>
    </source>
</evidence>
<dbReference type="CDD" id="cd01852">
    <property type="entry name" value="AIG1"/>
    <property type="match status" value="1"/>
</dbReference>
<dbReference type="InterPro" id="IPR027417">
    <property type="entry name" value="P-loop_NTPase"/>
</dbReference>
<dbReference type="PROSITE" id="PS51720">
    <property type="entry name" value="G_AIG1"/>
    <property type="match status" value="1"/>
</dbReference>
<dbReference type="InterPro" id="IPR045058">
    <property type="entry name" value="GIMA/IAN/Toc"/>
</dbReference>